<dbReference type="GO" id="GO:0003887">
    <property type="term" value="F:DNA-directed DNA polymerase activity"/>
    <property type="evidence" value="ECO:0007669"/>
    <property type="project" value="TreeGrafter"/>
</dbReference>
<comment type="subunit">
    <text evidence="3">Monomer.</text>
</comment>
<sequence length="371" mass="41354">MGDPYFKIRNYCNSSGIKVYSSNYALYGDMSARINDIYRSFSPRVEIYSIDESFLDLTDVQASHRVSLARDMRSTVKQWTGIPTCVGIGPTKTLAKLANHIAKTIPELGGVCDLSDEEERAAWLVRTSLREIWGVGPATARKLEALGCDSVSDVRDLDPRLARKGMTVVGERLVYELRGIPCLDLETVAPTRKGCAVTRSFSDRVDDLPRMEEAVATHASRLGEKLRQGRLGTDHVTVFFHTSEHDRDRPQRSVSTVVTLPEATDDTLVLAKAAISGVRRVWKDGFHYSKAGIITADLMPLEASQRALIGGLDRERSRPLMDALDHCNRRHGRGSVVLASSGWAKARSWSTKFDMRSPRYTTRIDELPTVR</sequence>
<dbReference type="EC" id="2.7.7.7" evidence="4"/>
<evidence type="ECO:0000313" key="13">
    <source>
        <dbReference type="Proteomes" id="UP000469949"/>
    </source>
</evidence>
<dbReference type="Pfam" id="PF13438">
    <property type="entry name" value="DUF4113"/>
    <property type="match status" value="1"/>
</dbReference>
<protein>
    <recommendedName>
        <fullName evidence="4">DNA-directed DNA polymerase</fullName>
        <ecNumber evidence="4">2.7.7.7</ecNumber>
    </recommendedName>
</protein>
<comment type="similarity">
    <text evidence="2">Belongs to the DNA polymerase type-Y family.</text>
</comment>
<dbReference type="Pfam" id="PF11799">
    <property type="entry name" value="IMS_C"/>
    <property type="match status" value="1"/>
</dbReference>
<dbReference type="Gene3D" id="3.30.70.270">
    <property type="match status" value="1"/>
</dbReference>
<dbReference type="InterPro" id="IPR043128">
    <property type="entry name" value="Rev_trsase/Diguanyl_cyclase"/>
</dbReference>
<proteinExistence type="inferred from homology"/>
<evidence type="ECO:0000256" key="7">
    <source>
        <dbReference type="ARBA" id="ARBA00023204"/>
    </source>
</evidence>
<feature type="domain" description="UmuC" evidence="11">
    <location>
        <begin position="1"/>
        <end position="136"/>
    </location>
</feature>
<dbReference type="Pfam" id="PF00817">
    <property type="entry name" value="IMS"/>
    <property type="match status" value="1"/>
</dbReference>
<dbReference type="GO" id="GO:0003684">
    <property type="term" value="F:damaged DNA binding"/>
    <property type="evidence" value="ECO:0007669"/>
    <property type="project" value="InterPro"/>
</dbReference>
<evidence type="ECO:0000256" key="3">
    <source>
        <dbReference type="ARBA" id="ARBA00011245"/>
    </source>
</evidence>
<organism evidence="12 13">
    <name type="scientific">Methylorubrum populi</name>
    <dbReference type="NCBI Taxonomy" id="223967"/>
    <lineage>
        <taxon>Bacteria</taxon>
        <taxon>Pseudomonadati</taxon>
        <taxon>Pseudomonadota</taxon>
        <taxon>Alphaproteobacteria</taxon>
        <taxon>Hyphomicrobiales</taxon>
        <taxon>Methylobacteriaceae</taxon>
        <taxon>Methylorubrum</taxon>
    </lineage>
</organism>
<evidence type="ECO:0000256" key="4">
    <source>
        <dbReference type="ARBA" id="ARBA00012417"/>
    </source>
</evidence>
<dbReference type="EMBL" id="WEKV01000020">
    <property type="protein sequence ID" value="KAB7782633.1"/>
    <property type="molecule type" value="Genomic_DNA"/>
</dbReference>
<gene>
    <name evidence="12" type="ORF">F8B43_5388</name>
</gene>
<comment type="caution">
    <text evidence="12">The sequence shown here is derived from an EMBL/GenBank/DDBJ whole genome shotgun (WGS) entry which is preliminary data.</text>
</comment>
<evidence type="ECO:0000256" key="8">
    <source>
        <dbReference type="ARBA" id="ARBA00023236"/>
    </source>
</evidence>
<dbReference type="InterPro" id="IPR001126">
    <property type="entry name" value="UmuC"/>
</dbReference>
<evidence type="ECO:0000259" key="11">
    <source>
        <dbReference type="PROSITE" id="PS50173"/>
    </source>
</evidence>
<dbReference type="CDD" id="cd01700">
    <property type="entry name" value="PolY_Pol_V_umuC"/>
    <property type="match status" value="1"/>
</dbReference>
<comment type="function">
    <text evidence="9">Poorly processive, error-prone DNA polymerase involved in untargeted mutagenesis. Copies undamaged DNA at stalled replication forks, which arise in vivo from mismatched or misaligned primer ends. These misaligned primers can be extended by PolIV. Exhibits no 3'-5' exonuclease (proofreading) activity. May be involved in translesional synthesis, in conjunction with the beta clamp from PolIII.</text>
</comment>
<dbReference type="GO" id="GO:0042276">
    <property type="term" value="P:error-prone translesion synthesis"/>
    <property type="evidence" value="ECO:0007669"/>
    <property type="project" value="TreeGrafter"/>
</dbReference>
<accession>A0A833J132</accession>
<dbReference type="SUPFAM" id="SSF56672">
    <property type="entry name" value="DNA/RNA polymerases"/>
    <property type="match status" value="1"/>
</dbReference>
<dbReference type="InterPro" id="IPR017961">
    <property type="entry name" value="DNA_pol_Y-fam_little_finger"/>
</dbReference>
<dbReference type="GO" id="GO:0009432">
    <property type="term" value="P:SOS response"/>
    <property type="evidence" value="ECO:0007669"/>
    <property type="project" value="UniProtKB-KW"/>
</dbReference>
<keyword evidence="6" id="KW-0741">SOS mutagenesis</keyword>
<dbReference type="InterPro" id="IPR050116">
    <property type="entry name" value="DNA_polymerase-Y"/>
</dbReference>
<dbReference type="InterPro" id="IPR043502">
    <property type="entry name" value="DNA/RNA_pol_sf"/>
</dbReference>
<comment type="catalytic activity">
    <reaction evidence="10">
        <text>DNA(n) + a 2'-deoxyribonucleoside 5'-triphosphate = DNA(n+1) + diphosphate</text>
        <dbReference type="Rhea" id="RHEA:22508"/>
        <dbReference type="Rhea" id="RHEA-COMP:17339"/>
        <dbReference type="Rhea" id="RHEA-COMP:17340"/>
        <dbReference type="ChEBI" id="CHEBI:33019"/>
        <dbReference type="ChEBI" id="CHEBI:61560"/>
        <dbReference type="ChEBI" id="CHEBI:173112"/>
        <dbReference type="EC" id="2.7.7.7"/>
    </reaction>
</comment>
<evidence type="ECO:0000256" key="2">
    <source>
        <dbReference type="ARBA" id="ARBA00010945"/>
    </source>
</evidence>
<keyword evidence="7" id="KW-0234">DNA repair</keyword>
<evidence type="ECO:0000256" key="10">
    <source>
        <dbReference type="ARBA" id="ARBA00049244"/>
    </source>
</evidence>
<dbReference type="PANTHER" id="PTHR11076:SF34">
    <property type="entry name" value="PROTEIN UMUC"/>
    <property type="match status" value="1"/>
</dbReference>
<reference evidence="12 13" key="1">
    <citation type="submission" date="2019-10" db="EMBL/GenBank/DDBJ databases">
        <title>Draft Genome Sequence of the Caffeine Degrading Methylotroph Methylorubrum populi PINKEL.</title>
        <authorList>
            <person name="Dawson S.C."/>
            <person name="Zhang X."/>
            <person name="Wright M.E."/>
            <person name="Sharma G."/>
            <person name="Langner J.T."/>
            <person name="Ditty J.L."/>
            <person name="Subuyuj G.A."/>
        </authorList>
    </citation>
    <scope>NUCLEOTIDE SEQUENCE [LARGE SCALE GENOMIC DNA]</scope>
    <source>
        <strain evidence="12 13">Pinkel</strain>
    </source>
</reference>
<dbReference type="GO" id="GO:0005829">
    <property type="term" value="C:cytosol"/>
    <property type="evidence" value="ECO:0007669"/>
    <property type="project" value="TreeGrafter"/>
</dbReference>
<evidence type="ECO:0000256" key="5">
    <source>
        <dbReference type="ARBA" id="ARBA00022763"/>
    </source>
</evidence>
<dbReference type="InterPro" id="IPR025188">
    <property type="entry name" value="DUF4113"/>
</dbReference>
<evidence type="ECO:0000256" key="9">
    <source>
        <dbReference type="ARBA" id="ARBA00025589"/>
    </source>
</evidence>
<dbReference type="Gene3D" id="1.10.150.20">
    <property type="entry name" value="5' to 3' exonuclease, C-terminal subdomain"/>
    <property type="match status" value="1"/>
</dbReference>
<evidence type="ECO:0000313" key="12">
    <source>
        <dbReference type="EMBL" id="KAB7782633.1"/>
    </source>
</evidence>
<evidence type="ECO:0000256" key="1">
    <source>
        <dbReference type="ARBA" id="ARBA00001946"/>
    </source>
</evidence>
<dbReference type="PROSITE" id="PS50173">
    <property type="entry name" value="UMUC"/>
    <property type="match status" value="1"/>
</dbReference>
<dbReference type="GO" id="GO:0006281">
    <property type="term" value="P:DNA repair"/>
    <property type="evidence" value="ECO:0007669"/>
    <property type="project" value="UniProtKB-KW"/>
</dbReference>
<comment type="cofactor">
    <cofactor evidence="1">
        <name>Mg(2+)</name>
        <dbReference type="ChEBI" id="CHEBI:18420"/>
    </cofactor>
</comment>
<evidence type="ECO:0000256" key="6">
    <source>
        <dbReference type="ARBA" id="ARBA00023199"/>
    </source>
</evidence>
<dbReference type="PANTHER" id="PTHR11076">
    <property type="entry name" value="DNA REPAIR POLYMERASE UMUC / TRANSFERASE FAMILY MEMBER"/>
    <property type="match status" value="1"/>
</dbReference>
<dbReference type="AlphaFoldDB" id="A0A833J132"/>
<dbReference type="Proteomes" id="UP000469949">
    <property type="component" value="Unassembled WGS sequence"/>
</dbReference>
<keyword evidence="5" id="KW-0227">DNA damage</keyword>
<name>A0A833J132_9HYPH</name>
<keyword evidence="8" id="KW-0742">SOS response</keyword>